<dbReference type="AlphaFoldDB" id="A0A0F9U9U9"/>
<proteinExistence type="predicted"/>
<keyword evidence="1" id="KW-0472">Membrane</keyword>
<evidence type="ECO:0000256" key="1">
    <source>
        <dbReference type="SAM" id="Phobius"/>
    </source>
</evidence>
<gene>
    <name evidence="2" type="ORF">LCGC14_0292000</name>
</gene>
<feature type="transmembrane region" description="Helical" evidence="1">
    <location>
        <begin position="5"/>
        <end position="27"/>
    </location>
</feature>
<organism evidence="2">
    <name type="scientific">marine sediment metagenome</name>
    <dbReference type="NCBI Taxonomy" id="412755"/>
    <lineage>
        <taxon>unclassified sequences</taxon>
        <taxon>metagenomes</taxon>
        <taxon>ecological metagenomes</taxon>
    </lineage>
</organism>
<evidence type="ECO:0000313" key="2">
    <source>
        <dbReference type="EMBL" id="KKN84117.1"/>
    </source>
</evidence>
<sequence length="233" mass="26624">MLKKLFKFLGIVILLLIIAYGVLYYLYNKPIPTGESGPEADALAYRMLDALNYKDFNNTKILEWSFRGDHHYKWDKEKEIVTVRWDNIIVHLDLITPQSSIATVNNVTTSYEETQNLIEKAQNYFNNDSFWLVAPFKAFDRGTERYLVDMEDGSEALLVTYTLGGDTPGDSYLWIIEPSGRPKSFKLWTQIIPIGGVEASWEEWTETESGVILPTLHKLGPFSISMGEVKGLK</sequence>
<accession>A0A0F9U9U9</accession>
<keyword evidence="1" id="KW-1133">Transmembrane helix</keyword>
<dbReference type="EMBL" id="LAZR01000175">
    <property type="protein sequence ID" value="KKN84117.1"/>
    <property type="molecule type" value="Genomic_DNA"/>
</dbReference>
<protein>
    <submittedName>
        <fullName evidence="2">Uncharacterized protein</fullName>
    </submittedName>
</protein>
<name>A0A0F9U9U9_9ZZZZ</name>
<reference evidence="2" key="1">
    <citation type="journal article" date="2015" name="Nature">
        <title>Complex archaea that bridge the gap between prokaryotes and eukaryotes.</title>
        <authorList>
            <person name="Spang A."/>
            <person name="Saw J.H."/>
            <person name="Jorgensen S.L."/>
            <person name="Zaremba-Niedzwiedzka K."/>
            <person name="Martijn J."/>
            <person name="Lind A.E."/>
            <person name="van Eijk R."/>
            <person name="Schleper C."/>
            <person name="Guy L."/>
            <person name="Ettema T.J."/>
        </authorList>
    </citation>
    <scope>NUCLEOTIDE SEQUENCE</scope>
</reference>
<comment type="caution">
    <text evidence="2">The sequence shown here is derived from an EMBL/GenBank/DDBJ whole genome shotgun (WGS) entry which is preliminary data.</text>
</comment>
<keyword evidence="1" id="KW-0812">Transmembrane</keyword>